<dbReference type="EMBL" id="CAFBLS010000113">
    <property type="protein sequence ID" value="CAB4876923.1"/>
    <property type="molecule type" value="Genomic_DNA"/>
</dbReference>
<dbReference type="InterPro" id="IPR011008">
    <property type="entry name" value="Dimeric_a/b-barrel"/>
</dbReference>
<dbReference type="Gene3D" id="3.30.70.1060">
    <property type="entry name" value="Dimeric alpha+beta barrel"/>
    <property type="match status" value="1"/>
</dbReference>
<evidence type="ECO:0000259" key="1">
    <source>
        <dbReference type="Pfam" id="PF02426"/>
    </source>
</evidence>
<dbReference type="AlphaFoldDB" id="A0A6J7EB37"/>
<name>A0A6J7EB37_9ZZZZ</name>
<protein>
    <submittedName>
        <fullName evidence="2">Unannotated protein</fullName>
    </submittedName>
</protein>
<reference evidence="2" key="1">
    <citation type="submission" date="2020-05" db="EMBL/GenBank/DDBJ databases">
        <authorList>
            <person name="Chiriac C."/>
            <person name="Salcher M."/>
            <person name="Ghai R."/>
            <person name="Kavagutti S V."/>
        </authorList>
    </citation>
    <scope>NUCLEOTIDE SEQUENCE</scope>
</reference>
<proteinExistence type="predicted"/>
<gene>
    <name evidence="2" type="ORF">UFOPK3402_01006</name>
</gene>
<evidence type="ECO:0000313" key="2">
    <source>
        <dbReference type="EMBL" id="CAB4876923.1"/>
    </source>
</evidence>
<dbReference type="Pfam" id="PF02426">
    <property type="entry name" value="MIase"/>
    <property type="match status" value="1"/>
</dbReference>
<accession>A0A6J7EB37</accession>
<sequence length="90" mass="9895">MHSFMVVCTFTAGTDMAEVMTVVAEEQAKVAELKAAGRVGALYLSTLERGTVFLEIFADDADAARETVVSLPMAKWWSLDIYPINLPVQR</sequence>
<feature type="domain" description="Muconolactone isomerase" evidence="1">
    <location>
        <begin position="9"/>
        <end position="84"/>
    </location>
</feature>
<dbReference type="InterPro" id="IPR026029">
    <property type="entry name" value="MLI_dom"/>
</dbReference>
<organism evidence="2">
    <name type="scientific">freshwater metagenome</name>
    <dbReference type="NCBI Taxonomy" id="449393"/>
    <lineage>
        <taxon>unclassified sequences</taxon>
        <taxon>metagenomes</taxon>
        <taxon>ecological metagenomes</taxon>
    </lineage>
</organism>
<dbReference type="SUPFAM" id="SSF54909">
    <property type="entry name" value="Dimeric alpha+beta barrel"/>
    <property type="match status" value="1"/>
</dbReference>